<keyword evidence="2" id="KW-1185">Reference proteome</keyword>
<organism evidence="1 2">
    <name type="scientific">Cronartium quercuum f. sp. fusiforme G11</name>
    <dbReference type="NCBI Taxonomy" id="708437"/>
    <lineage>
        <taxon>Eukaryota</taxon>
        <taxon>Fungi</taxon>
        <taxon>Dikarya</taxon>
        <taxon>Basidiomycota</taxon>
        <taxon>Pucciniomycotina</taxon>
        <taxon>Pucciniomycetes</taxon>
        <taxon>Pucciniales</taxon>
        <taxon>Coleosporiaceae</taxon>
        <taxon>Cronartium</taxon>
    </lineage>
</organism>
<evidence type="ECO:0000313" key="2">
    <source>
        <dbReference type="Proteomes" id="UP000886653"/>
    </source>
</evidence>
<feature type="non-terminal residue" evidence="1">
    <location>
        <position position="186"/>
    </location>
</feature>
<gene>
    <name evidence="1" type="ORF">CROQUDRAFT_28922</name>
</gene>
<evidence type="ECO:0000313" key="1">
    <source>
        <dbReference type="EMBL" id="KAG0141752.1"/>
    </source>
</evidence>
<accession>A0A9P6NCJ1</accession>
<comment type="caution">
    <text evidence="1">The sequence shown here is derived from an EMBL/GenBank/DDBJ whole genome shotgun (WGS) entry which is preliminary data.</text>
</comment>
<dbReference type="AlphaFoldDB" id="A0A9P6NCJ1"/>
<protein>
    <submittedName>
        <fullName evidence="1">Uncharacterized protein</fullName>
    </submittedName>
</protein>
<proteinExistence type="predicted"/>
<dbReference type="Proteomes" id="UP000886653">
    <property type="component" value="Unassembled WGS sequence"/>
</dbReference>
<feature type="non-terminal residue" evidence="1">
    <location>
        <position position="1"/>
    </location>
</feature>
<name>A0A9P6NCJ1_9BASI</name>
<reference evidence="1" key="1">
    <citation type="submission" date="2013-11" db="EMBL/GenBank/DDBJ databases">
        <title>Genome sequence of the fusiform rust pathogen reveals effectors for host alternation and coevolution with pine.</title>
        <authorList>
            <consortium name="DOE Joint Genome Institute"/>
            <person name="Smith K."/>
            <person name="Pendleton A."/>
            <person name="Kubisiak T."/>
            <person name="Anderson C."/>
            <person name="Salamov A."/>
            <person name="Aerts A."/>
            <person name="Riley R."/>
            <person name="Clum A."/>
            <person name="Lindquist E."/>
            <person name="Ence D."/>
            <person name="Campbell M."/>
            <person name="Kronenberg Z."/>
            <person name="Feau N."/>
            <person name="Dhillon B."/>
            <person name="Hamelin R."/>
            <person name="Burleigh J."/>
            <person name="Smith J."/>
            <person name="Yandell M."/>
            <person name="Nelson C."/>
            <person name="Grigoriev I."/>
            <person name="Davis J."/>
        </authorList>
    </citation>
    <scope>NUCLEOTIDE SEQUENCE</scope>
    <source>
        <strain evidence="1">G11</strain>
    </source>
</reference>
<sequence>IKKLESNGSNVVRWKQCMSKAVYHMTGVPSYWEGEKLDQDLAFEMATILAHHNVLEETIPDDISDLIGSIILAQDAMALIKDQFHQGGWMVQIATFCELVYRTFDPATMTVSKYMTSIDKVLNKLESEGIVWTKDCLAGLLYQLGAPTSSKFSMEGVNAALDAQYKMNQKPFTTRKVQKQMQSVVT</sequence>
<dbReference type="EMBL" id="MU167372">
    <property type="protein sequence ID" value="KAG0141752.1"/>
    <property type="molecule type" value="Genomic_DNA"/>
</dbReference>